<comment type="caution">
    <text evidence="3">The sequence shown here is derived from an EMBL/GenBank/DDBJ whole genome shotgun (WGS) entry which is preliminary data.</text>
</comment>
<dbReference type="Pfam" id="PF01828">
    <property type="entry name" value="Peptidase_A4"/>
    <property type="match status" value="1"/>
</dbReference>
<dbReference type="OrthoDB" id="2862635at2759"/>
<dbReference type="GO" id="GO:0070007">
    <property type="term" value="F:glutamic-type endopeptidase activity"/>
    <property type="evidence" value="ECO:0007669"/>
    <property type="project" value="InterPro"/>
</dbReference>
<accession>A0A0A2VBQ7</accession>
<dbReference type="STRING" id="1245745.A0A0A2VBQ7"/>
<feature type="chain" id="PRO_5001995427" evidence="2">
    <location>
        <begin position="18"/>
        <end position="251"/>
    </location>
</feature>
<dbReference type="GO" id="GO:0006508">
    <property type="term" value="P:proteolysis"/>
    <property type="evidence" value="ECO:0007669"/>
    <property type="project" value="InterPro"/>
</dbReference>
<dbReference type="AlphaFoldDB" id="A0A0A2VBQ7"/>
<organism evidence="3 4">
    <name type="scientific">Beauveria bassiana D1-5</name>
    <dbReference type="NCBI Taxonomy" id="1245745"/>
    <lineage>
        <taxon>Eukaryota</taxon>
        <taxon>Fungi</taxon>
        <taxon>Dikarya</taxon>
        <taxon>Ascomycota</taxon>
        <taxon>Pezizomycotina</taxon>
        <taxon>Sordariomycetes</taxon>
        <taxon>Hypocreomycetidae</taxon>
        <taxon>Hypocreales</taxon>
        <taxon>Cordycipitaceae</taxon>
        <taxon>Beauveria</taxon>
    </lineage>
</organism>
<keyword evidence="2" id="KW-0732">Signal</keyword>
<protein>
    <submittedName>
        <fullName evidence="3">Aspergillopepsin-2</fullName>
    </submittedName>
</protein>
<dbReference type="CDD" id="cd13426">
    <property type="entry name" value="Peptidase_G1"/>
    <property type="match status" value="1"/>
</dbReference>
<evidence type="ECO:0000256" key="2">
    <source>
        <dbReference type="SAM" id="SignalP"/>
    </source>
</evidence>
<evidence type="ECO:0000256" key="1">
    <source>
        <dbReference type="PIRSR" id="PIRSR600250-50"/>
    </source>
</evidence>
<dbReference type="PANTHER" id="PTHR37536">
    <property type="entry name" value="PUTATIVE (AFU_ORTHOLOGUE AFUA_3G02970)-RELATED"/>
    <property type="match status" value="1"/>
</dbReference>
<dbReference type="InterPro" id="IPR000250">
    <property type="entry name" value="Peptidase_G1"/>
</dbReference>
<dbReference type="eggNOG" id="ENOG502T4SB">
    <property type="taxonomic scope" value="Eukaryota"/>
</dbReference>
<dbReference type="InterPro" id="IPR013320">
    <property type="entry name" value="ConA-like_dom_sf"/>
</dbReference>
<feature type="signal peptide" evidence="2">
    <location>
        <begin position="1"/>
        <end position="17"/>
    </location>
</feature>
<dbReference type="SUPFAM" id="SSF49899">
    <property type="entry name" value="Concanavalin A-like lectins/glucanases"/>
    <property type="match status" value="1"/>
</dbReference>
<name>A0A0A2VBQ7_BEABA</name>
<feature type="active site" description="Proton acceptor" evidence="1">
    <location>
        <position position="182"/>
    </location>
</feature>
<proteinExistence type="predicted"/>
<reference evidence="3 4" key="1">
    <citation type="submission" date="2012-10" db="EMBL/GenBank/DDBJ databases">
        <title>Genome sequencing and analysis of entomopathogenic fungi Beauveria bassiana D1-5.</title>
        <authorList>
            <person name="Li Q."/>
            <person name="Wang L."/>
            <person name="Zhang Z."/>
            <person name="Wang Q."/>
            <person name="Ren J."/>
            <person name="Wang M."/>
            <person name="Xu W."/>
            <person name="Wang J."/>
            <person name="Lu Y."/>
            <person name="Du Q."/>
            <person name="Sun Z."/>
        </authorList>
    </citation>
    <scope>NUCLEOTIDE SEQUENCE [LARGE SCALE GENOMIC DNA]</scope>
    <source>
        <strain evidence="3 4">D1-5</strain>
    </source>
</reference>
<dbReference type="InterPro" id="IPR038656">
    <property type="entry name" value="Peptidase_G1_sf"/>
</dbReference>
<dbReference type="EMBL" id="ANFO01000991">
    <property type="protein sequence ID" value="KGQ04963.1"/>
    <property type="molecule type" value="Genomic_DNA"/>
</dbReference>
<dbReference type="HOGENOM" id="CLU_066466_3_1_1"/>
<dbReference type="Gene3D" id="2.60.120.700">
    <property type="entry name" value="Peptidase G1"/>
    <property type="match status" value="1"/>
</dbReference>
<evidence type="ECO:0000313" key="4">
    <source>
        <dbReference type="Proteomes" id="UP000030106"/>
    </source>
</evidence>
<sequence length="251" mass="27968">MLFKNLGFWLLAPSAAALAIDASNNGRHVRRDRSSGNWCGQVLHGNDFRDVSSAWVMPKSWPLPAHYYSQQPIYNYQWVGIDGASDQCQAILQAGTYARMENNVLTYGFWYEFYPKNSWLMTEPVALQVNPGDSVYVQVKAYNSTSGYAYMKNLSTGKDVMIPMDAPEGYSLCGSTAEWIQENAGPSAESGLAPFNTFLFEYCSASDAYGYNYNLEGSEKWYMHPLNSDPICYPSNVFGGTVQINYSGPTA</sequence>
<evidence type="ECO:0000313" key="3">
    <source>
        <dbReference type="EMBL" id="KGQ04963.1"/>
    </source>
</evidence>
<gene>
    <name evidence="3" type="ORF">BBAD15_g9796</name>
</gene>
<dbReference type="Proteomes" id="UP000030106">
    <property type="component" value="Unassembled WGS sequence"/>
</dbReference>
<dbReference type="PANTHER" id="PTHR37536:SF1">
    <property type="entry name" value="ASPERGILLOPEPSIN, PUTAITVE (AFU_ORTHOLOGUE AFUA_7G01200)"/>
    <property type="match status" value="1"/>
</dbReference>